<dbReference type="InterPro" id="IPR004045">
    <property type="entry name" value="Glutathione_S-Trfase_N"/>
</dbReference>
<comment type="caution">
    <text evidence="2">The sequence shown here is derived from an EMBL/GenBank/DDBJ whole genome shotgun (WGS) entry which is preliminary data.</text>
</comment>
<organism evidence="2 3">
    <name type="scientific">Caenimonas aquaedulcis</name>
    <dbReference type="NCBI Taxonomy" id="2793270"/>
    <lineage>
        <taxon>Bacteria</taxon>
        <taxon>Pseudomonadati</taxon>
        <taxon>Pseudomonadota</taxon>
        <taxon>Betaproteobacteria</taxon>
        <taxon>Burkholderiales</taxon>
        <taxon>Comamonadaceae</taxon>
        <taxon>Caenimonas</taxon>
    </lineage>
</organism>
<protein>
    <submittedName>
        <fullName evidence="2">Glutathione S-transferase family protein</fullName>
    </submittedName>
</protein>
<dbReference type="PROSITE" id="PS50404">
    <property type="entry name" value="GST_NTER"/>
    <property type="match status" value="1"/>
</dbReference>
<dbReference type="SUPFAM" id="SSF52833">
    <property type="entry name" value="Thioredoxin-like"/>
    <property type="match status" value="1"/>
</dbReference>
<evidence type="ECO:0000313" key="3">
    <source>
        <dbReference type="Proteomes" id="UP000651050"/>
    </source>
</evidence>
<dbReference type="PANTHER" id="PTHR44051">
    <property type="entry name" value="GLUTATHIONE S-TRANSFERASE-RELATED"/>
    <property type="match status" value="1"/>
</dbReference>
<evidence type="ECO:0000313" key="2">
    <source>
        <dbReference type="EMBL" id="MBG9390305.1"/>
    </source>
</evidence>
<dbReference type="InterPro" id="IPR036249">
    <property type="entry name" value="Thioredoxin-like_sf"/>
</dbReference>
<dbReference type="Pfam" id="PF13409">
    <property type="entry name" value="GST_N_2"/>
    <property type="match status" value="1"/>
</dbReference>
<dbReference type="InterPro" id="IPR036282">
    <property type="entry name" value="Glutathione-S-Trfase_C_sf"/>
</dbReference>
<sequence length="210" mass="22857">MYTLYGSRGSGSAAAEMGLHAAGLPYRVVRASRWEADSAQEELRKVNPLLQIPTLVLPDGAVMTESAAILMHLGLDAAPASALLPKDPRSRAQSLRGLVYIPANCYSGITILDYPGRFTTATDEPSLEAIRQGTRAQMHRNWEVFADTFPATPFLAGDAPGALDFLAVVVSKWGGTRQHLQVHRPRFTELLARIQAHPAVAPVYSQHWDS</sequence>
<dbReference type="AlphaFoldDB" id="A0A931MJH5"/>
<proteinExistence type="predicted"/>
<dbReference type="EMBL" id="JADWYS010000001">
    <property type="protein sequence ID" value="MBG9390305.1"/>
    <property type="molecule type" value="Genomic_DNA"/>
</dbReference>
<name>A0A931MJH5_9BURK</name>
<keyword evidence="3" id="KW-1185">Reference proteome</keyword>
<evidence type="ECO:0000259" key="1">
    <source>
        <dbReference type="PROSITE" id="PS50404"/>
    </source>
</evidence>
<dbReference type="SUPFAM" id="SSF47616">
    <property type="entry name" value="GST C-terminal domain-like"/>
    <property type="match status" value="1"/>
</dbReference>
<dbReference type="PANTHER" id="PTHR44051:SF8">
    <property type="entry name" value="GLUTATHIONE S-TRANSFERASE GSTA"/>
    <property type="match status" value="1"/>
</dbReference>
<dbReference type="RefSeq" id="WP_231402475.1">
    <property type="nucleotide sequence ID" value="NZ_JADWYS010000001.1"/>
</dbReference>
<feature type="domain" description="GST N-terminal" evidence="1">
    <location>
        <begin position="1"/>
        <end position="81"/>
    </location>
</feature>
<dbReference type="Gene3D" id="3.40.30.10">
    <property type="entry name" value="Glutaredoxin"/>
    <property type="match status" value="1"/>
</dbReference>
<dbReference type="CDD" id="cd03057">
    <property type="entry name" value="GST_N_Beta"/>
    <property type="match status" value="1"/>
</dbReference>
<accession>A0A931MJH5</accession>
<gene>
    <name evidence="2" type="ORF">I5803_19900</name>
</gene>
<dbReference type="Proteomes" id="UP000651050">
    <property type="component" value="Unassembled WGS sequence"/>
</dbReference>
<reference evidence="2" key="1">
    <citation type="submission" date="2020-11" db="EMBL/GenBank/DDBJ databases">
        <title>Bacterial whole genome sequence for Caenimonas sp. DR4.4.</title>
        <authorList>
            <person name="Le V."/>
            <person name="Ko S.-R."/>
            <person name="Ahn C.-Y."/>
            <person name="Oh H.-M."/>
        </authorList>
    </citation>
    <scope>NUCLEOTIDE SEQUENCE</scope>
    <source>
        <strain evidence="2">DR4.4</strain>
    </source>
</reference>
<dbReference type="Gene3D" id="1.20.1050.10">
    <property type="match status" value="1"/>
</dbReference>